<dbReference type="AlphaFoldDB" id="A0A4D4IYQ6"/>
<dbReference type="PANTHER" id="PTHR33371:SF17">
    <property type="entry name" value="MCE-FAMILY PROTEIN MCE1B"/>
    <property type="match status" value="1"/>
</dbReference>
<reference evidence="4" key="1">
    <citation type="submission" date="2019-04" db="EMBL/GenBank/DDBJ databases">
        <title>Draft genome sequence of Pseudonocardiaceae bacterium SL3-2-4.</title>
        <authorList>
            <person name="Ningsih F."/>
            <person name="Yokota A."/>
            <person name="Sakai Y."/>
            <person name="Nanatani K."/>
            <person name="Yabe S."/>
            <person name="Oetari A."/>
            <person name="Sjamsuridzal W."/>
        </authorList>
    </citation>
    <scope>NUCLEOTIDE SEQUENCE [LARGE SCALE GENOMIC DNA]</scope>
    <source>
        <strain evidence="4">SL3-2-4</strain>
    </source>
</reference>
<dbReference type="Pfam" id="PF11887">
    <property type="entry name" value="Mce4_CUP1"/>
    <property type="match status" value="1"/>
</dbReference>
<dbReference type="RefSeq" id="WP_137812542.1">
    <property type="nucleotide sequence ID" value="NZ_BJFL01000003.1"/>
</dbReference>
<dbReference type="InterPro" id="IPR003399">
    <property type="entry name" value="Mce/MlaD"/>
</dbReference>
<dbReference type="InterPro" id="IPR052336">
    <property type="entry name" value="MlaD_Phospholipid_Transporter"/>
</dbReference>
<dbReference type="Pfam" id="PF02470">
    <property type="entry name" value="MlaD"/>
    <property type="match status" value="1"/>
</dbReference>
<proteinExistence type="predicted"/>
<feature type="domain" description="Mce/MlaD" evidence="1">
    <location>
        <begin position="38"/>
        <end position="113"/>
    </location>
</feature>
<dbReference type="InterPro" id="IPR024516">
    <property type="entry name" value="Mce_C"/>
</dbReference>
<dbReference type="Proteomes" id="UP000298860">
    <property type="component" value="Unassembled WGS sequence"/>
</dbReference>
<organism evidence="3 4">
    <name type="scientific">Gandjariella thermophila</name>
    <dbReference type="NCBI Taxonomy" id="1931992"/>
    <lineage>
        <taxon>Bacteria</taxon>
        <taxon>Bacillati</taxon>
        <taxon>Actinomycetota</taxon>
        <taxon>Actinomycetes</taxon>
        <taxon>Pseudonocardiales</taxon>
        <taxon>Pseudonocardiaceae</taxon>
        <taxon>Gandjariella</taxon>
    </lineage>
</organism>
<dbReference type="NCBIfam" id="TIGR00996">
    <property type="entry name" value="Mtu_fam_mce"/>
    <property type="match status" value="1"/>
</dbReference>
<dbReference type="OrthoDB" id="338143at2"/>
<evidence type="ECO:0000313" key="4">
    <source>
        <dbReference type="Proteomes" id="UP000298860"/>
    </source>
</evidence>
<sequence length="343" mass="36139">MRSIAAPLTKLIVFAAVTVLATTLLGITIANMDLASKSDYTARFTDVTSLNPGDDVRIAGVRVGQVDKIDIADRRVAEVKFSVDQGIRLPASVTATIKYRNLVGQRYIALDQGAGSPGAVLPPGGVIPLDRTKPALDLTALFNGFKPLFQALSPDDVNKLSYEIIQVLQGEGGTVDSLLAHTASLTQAIASKDQVIGQVIDNLNGVLDTVNARGNELSDLVVQLQQLVSGLAEDRKPIGDAISSLGDLTVTTSGLLQDSRAPLKQDIAGLGNLSRNLADSGDVVNSVLAHLPGKLDTISHTASYGSWFNFFLCEGSGQASLPPIINNPVTLTALPSTQPRCHR</sequence>
<name>A0A4D4IYQ6_9PSEU</name>
<protein>
    <submittedName>
        <fullName evidence="3">ABC transporter substrate-binding protein</fullName>
    </submittedName>
</protein>
<feature type="domain" description="Mammalian cell entry C-terminal" evidence="2">
    <location>
        <begin position="120"/>
        <end position="296"/>
    </location>
</feature>
<accession>A0A4D4IYQ6</accession>
<comment type="caution">
    <text evidence="3">The sequence shown here is derived from an EMBL/GenBank/DDBJ whole genome shotgun (WGS) entry which is preliminary data.</text>
</comment>
<dbReference type="PANTHER" id="PTHR33371">
    <property type="entry name" value="INTERMEMBRANE PHOSPHOLIPID TRANSPORT SYSTEM BINDING PROTEIN MLAD-RELATED"/>
    <property type="match status" value="1"/>
</dbReference>
<dbReference type="GO" id="GO:0005576">
    <property type="term" value="C:extracellular region"/>
    <property type="evidence" value="ECO:0007669"/>
    <property type="project" value="TreeGrafter"/>
</dbReference>
<keyword evidence="4" id="KW-1185">Reference proteome</keyword>
<evidence type="ECO:0000259" key="2">
    <source>
        <dbReference type="Pfam" id="PF11887"/>
    </source>
</evidence>
<evidence type="ECO:0000259" key="1">
    <source>
        <dbReference type="Pfam" id="PF02470"/>
    </source>
</evidence>
<evidence type="ECO:0000313" key="3">
    <source>
        <dbReference type="EMBL" id="GDY29371.1"/>
    </source>
</evidence>
<gene>
    <name evidence="3" type="ORF">GTS_10040</name>
</gene>
<dbReference type="InterPro" id="IPR005693">
    <property type="entry name" value="Mce"/>
</dbReference>
<dbReference type="EMBL" id="BJFL01000003">
    <property type="protein sequence ID" value="GDY29371.1"/>
    <property type="molecule type" value="Genomic_DNA"/>
</dbReference>
<dbReference type="GO" id="GO:0051701">
    <property type="term" value="P:biological process involved in interaction with host"/>
    <property type="evidence" value="ECO:0007669"/>
    <property type="project" value="TreeGrafter"/>
</dbReference>